<dbReference type="AlphaFoldDB" id="A0A1N7JWH6"/>
<dbReference type="Proteomes" id="UP000185639">
    <property type="component" value="Unassembled WGS sequence"/>
</dbReference>
<evidence type="ECO:0000313" key="1">
    <source>
        <dbReference type="EMBL" id="SIS53596.1"/>
    </source>
</evidence>
<accession>A0A1N7JWH6</accession>
<name>A0A1N7JWH6_9GAMM</name>
<dbReference type="InterPro" id="IPR036170">
    <property type="entry name" value="YezG-like_sf"/>
</dbReference>
<keyword evidence="2" id="KW-1185">Reference proteome</keyword>
<dbReference type="SUPFAM" id="SSF160424">
    <property type="entry name" value="BH3703-like"/>
    <property type="match status" value="1"/>
</dbReference>
<dbReference type="STRING" id="484498.SAMN05421686_102220"/>
<gene>
    <name evidence="1" type="ORF">SAMN05421686_102220</name>
</gene>
<reference evidence="2" key="1">
    <citation type="submission" date="2017-01" db="EMBL/GenBank/DDBJ databases">
        <authorList>
            <person name="Varghese N."/>
            <person name="Submissions S."/>
        </authorList>
    </citation>
    <scope>NUCLEOTIDE SEQUENCE [LARGE SCALE GENOMIC DNA]</scope>
    <source>
        <strain evidence="2">DSM 24913</strain>
    </source>
</reference>
<proteinExistence type="predicted"/>
<dbReference type="EMBL" id="FTOH01000002">
    <property type="protein sequence ID" value="SIS53596.1"/>
    <property type="molecule type" value="Genomic_DNA"/>
</dbReference>
<sequence>MVNMSLTVDQIYEKIADNIVSSIDQKWEAAFIDFLYFGDAAEYKGTYIPEDGSEKTEFKVGYKNYKLLKELNLLTSTTQEPWNHARYVLSHNGEFSVTFEWDQDLTDEIEANS</sequence>
<evidence type="ECO:0000313" key="2">
    <source>
        <dbReference type="Proteomes" id="UP000185639"/>
    </source>
</evidence>
<protein>
    <recommendedName>
        <fullName evidence="3">DUF600 family protein</fullName>
    </recommendedName>
</protein>
<organism evidence="1 2">
    <name type="scientific">Thalassolituus maritimus</name>
    <dbReference type="NCBI Taxonomy" id="484498"/>
    <lineage>
        <taxon>Bacteria</taxon>
        <taxon>Pseudomonadati</taxon>
        <taxon>Pseudomonadota</taxon>
        <taxon>Gammaproteobacteria</taxon>
        <taxon>Oceanospirillales</taxon>
        <taxon>Oceanospirillaceae</taxon>
        <taxon>Thalassolituus</taxon>
    </lineage>
</organism>
<evidence type="ECO:0008006" key="3">
    <source>
        <dbReference type="Google" id="ProtNLM"/>
    </source>
</evidence>
<dbReference type="Gene3D" id="3.30.500.20">
    <property type="entry name" value="BH3703-like domains"/>
    <property type="match status" value="1"/>
</dbReference>